<dbReference type="Pfam" id="PF03169">
    <property type="entry name" value="OPT"/>
    <property type="match status" value="1"/>
</dbReference>
<feature type="transmembrane region" description="Helical" evidence="9">
    <location>
        <begin position="271"/>
        <end position="289"/>
    </location>
</feature>
<evidence type="ECO:0000256" key="3">
    <source>
        <dbReference type="ARBA" id="ARBA00022448"/>
    </source>
</evidence>
<evidence type="ECO:0000313" key="10">
    <source>
        <dbReference type="EMBL" id="VUG20104.1"/>
    </source>
</evidence>
<evidence type="ECO:0000256" key="8">
    <source>
        <dbReference type="ARBA" id="ARBA00023136"/>
    </source>
</evidence>
<evidence type="ECO:0000256" key="1">
    <source>
        <dbReference type="ARBA" id="ARBA00004141"/>
    </source>
</evidence>
<evidence type="ECO:0000256" key="5">
    <source>
        <dbReference type="ARBA" id="ARBA00022856"/>
    </source>
</evidence>
<feature type="transmembrane region" description="Helical" evidence="9">
    <location>
        <begin position="234"/>
        <end position="264"/>
    </location>
</feature>
<dbReference type="GO" id="GO:0015031">
    <property type="term" value="P:protein transport"/>
    <property type="evidence" value="ECO:0007669"/>
    <property type="project" value="UniProtKB-KW"/>
</dbReference>
<protein>
    <submittedName>
        <fullName evidence="10">DEBR0S6_08020g1_1</fullName>
    </submittedName>
</protein>
<comment type="subcellular location">
    <subcellularLocation>
        <location evidence="1">Membrane</location>
        <topology evidence="1">Multi-pass membrane protein</topology>
    </subcellularLocation>
</comment>
<feature type="transmembrane region" description="Helical" evidence="9">
    <location>
        <begin position="472"/>
        <end position="493"/>
    </location>
</feature>
<name>A0A7D9H4M1_DEKBR</name>
<feature type="transmembrane region" description="Helical" evidence="9">
    <location>
        <begin position="737"/>
        <end position="759"/>
    </location>
</feature>
<evidence type="ECO:0000256" key="6">
    <source>
        <dbReference type="ARBA" id="ARBA00022927"/>
    </source>
</evidence>
<keyword evidence="4 9" id="KW-0812">Transmembrane</keyword>
<evidence type="ECO:0000256" key="9">
    <source>
        <dbReference type="SAM" id="Phobius"/>
    </source>
</evidence>
<evidence type="ECO:0000256" key="4">
    <source>
        <dbReference type="ARBA" id="ARBA00022692"/>
    </source>
</evidence>
<feature type="transmembrane region" description="Helical" evidence="9">
    <location>
        <begin position="301"/>
        <end position="321"/>
    </location>
</feature>
<dbReference type="Proteomes" id="UP000478008">
    <property type="component" value="Unassembled WGS sequence"/>
</dbReference>
<keyword evidence="3" id="KW-0813">Transport</keyword>
<comment type="similarity">
    <text evidence="2">Belongs to the oligopeptide OPT transporter family.</text>
</comment>
<feature type="transmembrane region" description="Helical" evidence="9">
    <location>
        <begin position="592"/>
        <end position="614"/>
    </location>
</feature>
<dbReference type="EMBL" id="CABFWN010000006">
    <property type="protein sequence ID" value="VUG20104.1"/>
    <property type="molecule type" value="Genomic_DNA"/>
</dbReference>
<feature type="transmembrane region" description="Helical" evidence="9">
    <location>
        <begin position="61"/>
        <end position="79"/>
    </location>
</feature>
<accession>A0A7D9H4M1</accession>
<dbReference type="AlphaFoldDB" id="A0A7D9H4M1"/>
<dbReference type="GO" id="GO:0016020">
    <property type="term" value="C:membrane"/>
    <property type="evidence" value="ECO:0007669"/>
    <property type="project" value="UniProtKB-SubCell"/>
</dbReference>
<evidence type="ECO:0000313" key="11">
    <source>
        <dbReference type="Proteomes" id="UP000478008"/>
    </source>
</evidence>
<evidence type="ECO:0000256" key="7">
    <source>
        <dbReference type="ARBA" id="ARBA00022989"/>
    </source>
</evidence>
<dbReference type="PANTHER" id="PTHR22601">
    <property type="entry name" value="ISP4 LIKE PROTEIN"/>
    <property type="match status" value="1"/>
</dbReference>
<gene>
    <name evidence="10" type="ORF">DEBR0S6_08020G</name>
</gene>
<keyword evidence="11" id="KW-1185">Reference proteome</keyword>
<keyword evidence="6" id="KW-0653">Protein transport</keyword>
<organism evidence="10 11">
    <name type="scientific">Dekkera bruxellensis</name>
    <name type="common">Brettanomyces custersii</name>
    <dbReference type="NCBI Taxonomy" id="5007"/>
    <lineage>
        <taxon>Eukaryota</taxon>
        <taxon>Fungi</taxon>
        <taxon>Dikarya</taxon>
        <taxon>Ascomycota</taxon>
        <taxon>Saccharomycotina</taxon>
        <taxon>Pichiomycetes</taxon>
        <taxon>Pichiales</taxon>
        <taxon>Pichiaceae</taxon>
        <taxon>Brettanomyces</taxon>
    </lineage>
</organism>
<feature type="transmembrane region" description="Helical" evidence="9">
    <location>
        <begin position="379"/>
        <end position="401"/>
    </location>
</feature>
<dbReference type="GO" id="GO:0035673">
    <property type="term" value="F:oligopeptide transmembrane transporter activity"/>
    <property type="evidence" value="ECO:0007669"/>
    <property type="project" value="InterPro"/>
</dbReference>
<keyword evidence="7 9" id="KW-1133">Transmembrane helix</keyword>
<dbReference type="InterPro" id="IPR004648">
    <property type="entry name" value="Oligpept_transpt"/>
</dbReference>
<keyword evidence="5" id="KW-0571">Peptide transport</keyword>
<feature type="transmembrane region" description="Helical" evidence="9">
    <location>
        <begin position="500"/>
        <end position="520"/>
    </location>
</feature>
<evidence type="ECO:0000256" key="2">
    <source>
        <dbReference type="ARBA" id="ARBA00008807"/>
    </source>
</evidence>
<sequence length="790" mass="89827">MVHNSSSGDLSEWRLKKALPGDEEGGEVEGDLRNIPDIVVETLELKNQTQYEHHKADPPLLTFRYFLLSVLFVVPGALMDTMNSFRTTSAPYGVLVVQLLSYPLGEWLSQVLPHRDVDLGLFKFSLNPGPWSVKESVLVTLTAASGATGNQGTFGISLAKIFYDIDIPVWACLAFMYGIVWTGYSFGAIARKFVLYDPKFVWPKALMQTSLFRAQQKGSQAKSVNSGKTPQMKVFLFAMAGMFVWQFFPEFIFPMTSSLAVLCWMAPHNSAFNFIGSGLGGLGAVNFSLDWSNITSEVMLSPYWTIVLEFVGFVLTCWCFLPVIKWFKAGKYALGLMDNHLLLSNGKHYPIEKLLTDDFRFNKTAYDIYGPIYYGSQRLFNIFFDYAAYTSAIVWLVTFGWKDLEKSWLHVRKWASRRSSGFTKEEIPLLSDHPSSFADLSARKPHQHAEKSPRYGDRINKLYSVYKDVPDWWFGALFALSFITLSCVTYSGLVFMSWRTYIVALAVGAVIVTPMAYLYASSNFQLAIGTFNELLYGLMVQHKTFLPSSGLKHPVGASMYGAIAGNCWYRAQYILQDQKIGMYNLVPPRYVFFSQIFGDLIGVPFNYLSLRWVLKHKMQYLRGEMDDPLHQWTGQTLVNYVANGAQYVLVGPQELFSRYRFLPYGFAVGAIAPVVIFCIYRKTNFRILAHFNPTIVFSTMSTFYGNISTGYLTKFLVGTYTMFYLRRFRKQAFKKYNYVVAAAFDTGFNLCSIAIFFFFSSGYFSKDGQPVSFPNWWGNDPNSIERCYAK</sequence>
<feature type="transmembrane region" description="Helical" evidence="9">
    <location>
        <begin position="167"/>
        <end position="190"/>
    </location>
</feature>
<dbReference type="NCBIfam" id="TIGR00728">
    <property type="entry name" value="OPT_sfam"/>
    <property type="match status" value="1"/>
</dbReference>
<feature type="transmembrane region" description="Helical" evidence="9">
    <location>
        <begin position="661"/>
        <end position="683"/>
    </location>
</feature>
<reference evidence="10 11" key="1">
    <citation type="submission" date="2019-07" db="EMBL/GenBank/DDBJ databases">
        <authorList>
            <person name="Friedrich A."/>
            <person name="Schacherer J."/>
        </authorList>
    </citation>
    <scope>NUCLEOTIDE SEQUENCE [LARGE SCALE GENOMIC DNA]</scope>
</reference>
<dbReference type="InterPro" id="IPR004813">
    <property type="entry name" value="OPT"/>
</dbReference>
<proteinExistence type="inferred from homology"/>
<keyword evidence="8 9" id="KW-0472">Membrane</keyword>
<feature type="transmembrane region" description="Helical" evidence="9">
    <location>
        <begin position="703"/>
        <end position="725"/>
    </location>
</feature>